<evidence type="ECO:0000313" key="3">
    <source>
        <dbReference type="EMBL" id="GKV37533.1"/>
    </source>
</evidence>
<dbReference type="AlphaFoldDB" id="A0AAV5LL17"/>
<feature type="region of interest" description="Disordered" evidence="1">
    <location>
        <begin position="360"/>
        <end position="421"/>
    </location>
</feature>
<dbReference type="InterPro" id="IPR043502">
    <property type="entry name" value="DNA/RNA_pol_sf"/>
</dbReference>
<dbReference type="SUPFAM" id="SSF56672">
    <property type="entry name" value="DNA/RNA polymerases"/>
    <property type="match status" value="1"/>
</dbReference>
<name>A0AAV5LL17_9ROSI</name>
<reference evidence="3 4" key="1">
    <citation type="journal article" date="2021" name="Commun. Biol.">
        <title>The genome of Shorea leprosula (Dipterocarpaceae) highlights the ecological relevance of drought in aseasonal tropical rainforests.</title>
        <authorList>
            <person name="Ng K.K.S."/>
            <person name="Kobayashi M.J."/>
            <person name="Fawcett J.A."/>
            <person name="Hatakeyama M."/>
            <person name="Paape T."/>
            <person name="Ng C.H."/>
            <person name="Ang C.C."/>
            <person name="Tnah L.H."/>
            <person name="Lee C.T."/>
            <person name="Nishiyama T."/>
            <person name="Sese J."/>
            <person name="O'Brien M.J."/>
            <person name="Copetti D."/>
            <person name="Mohd Noor M.I."/>
            <person name="Ong R.C."/>
            <person name="Putra M."/>
            <person name="Sireger I.Z."/>
            <person name="Indrioko S."/>
            <person name="Kosugi Y."/>
            <person name="Izuno A."/>
            <person name="Isagi Y."/>
            <person name="Lee S.L."/>
            <person name="Shimizu K.K."/>
        </authorList>
    </citation>
    <scope>NUCLEOTIDE SEQUENCE [LARGE SCALE GENOMIC DNA]</scope>
    <source>
        <strain evidence="3">214</strain>
    </source>
</reference>
<feature type="domain" description="Reverse transcriptase Ty1/copia-type" evidence="2">
    <location>
        <begin position="12"/>
        <end position="151"/>
    </location>
</feature>
<evidence type="ECO:0000256" key="1">
    <source>
        <dbReference type="SAM" id="MobiDB-lite"/>
    </source>
</evidence>
<sequence>MQEELDALKKKNTWELVPCPPGANIVRSKWVFKTKLNQDGSIERFKARLVAKGFSQVPGLDFDETFSPVLKPTTLRLVIALATTQSWPLRQLDVKNAFLHGMLKETMYMTQPLGFVDPQYLEYVCCLHCSIYGLKQAPRAWFDSTDELLQQIISNLSEEFALKDLRPLHYFLGIEGTSQYGIRYLEHSPLSLTGFCDADWAGCPLTRCSTTGFCIFLGANCVSWGSKKQPTVARSTAEAEYRALASTTAELMWITFLLRDVAISLHSPPQLFSDNISALHMSINPVFHARTKHIEIDYHFVREKVAIGSLITCYISGIDQLADLLTKPLLKHRYQLLRSKLGVFSSPLSNLRGSMKTITANHEHHGEQKGKLDNQKGKRQVYDQQGKNKEAEITNQEQRIQKSNMKASNGQEIAKSKLLIE</sequence>
<dbReference type="Pfam" id="PF07727">
    <property type="entry name" value="RVT_2"/>
    <property type="match status" value="1"/>
</dbReference>
<protein>
    <recommendedName>
        <fullName evidence="2">Reverse transcriptase Ty1/copia-type domain-containing protein</fullName>
    </recommendedName>
</protein>
<evidence type="ECO:0000259" key="2">
    <source>
        <dbReference type="Pfam" id="PF07727"/>
    </source>
</evidence>
<dbReference type="Proteomes" id="UP001054252">
    <property type="component" value="Unassembled WGS sequence"/>
</dbReference>
<dbReference type="PANTHER" id="PTHR11439">
    <property type="entry name" value="GAG-POL-RELATED RETROTRANSPOSON"/>
    <property type="match status" value="1"/>
</dbReference>
<feature type="compositionally biased region" description="Basic and acidic residues" evidence="1">
    <location>
        <begin position="361"/>
        <end position="376"/>
    </location>
</feature>
<feature type="compositionally biased region" description="Polar residues" evidence="1">
    <location>
        <begin position="393"/>
        <end position="411"/>
    </location>
</feature>
<accession>A0AAV5LL17</accession>
<proteinExistence type="predicted"/>
<organism evidence="3 4">
    <name type="scientific">Rubroshorea leprosula</name>
    <dbReference type="NCBI Taxonomy" id="152421"/>
    <lineage>
        <taxon>Eukaryota</taxon>
        <taxon>Viridiplantae</taxon>
        <taxon>Streptophyta</taxon>
        <taxon>Embryophyta</taxon>
        <taxon>Tracheophyta</taxon>
        <taxon>Spermatophyta</taxon>
        <taxon>Magnoliopsida</taxon>
        <taxon>eudicotyledons</taxon>
        <taxon>Gunneridae</taxon>
        <taxon>Pentapetalae</taxon>
        <taxon>rosids</taxon>
        <taxon>malvids</taxon>
        <taxon>Malvales</taxon>
        <taxon>Dipterocarpaceae</taxon>
        <taxon>Rubroshorea</taxon>
    </lineage>
</organism>
<dbReference type="InterPro" id="IPR013103">
    <property type="entry name" value="RVT_2"/>
</dbReference>
<gene>
    <name evidence="3" type="ORF">SLEP1_g45555</name>
</gene>
<keyword evidence="4" id="KW-1185">Reference proteome</keyword>
<evidence type="ECO:0000313" key="4">
    <source>
        <dbReference type="Proteomes" id="UP001054252"/>
    </source>
</evidence>
<dbReference type="EMBL" id="BPVZ01000123">
    <property type="protein sequence ID" value="GKV37533.1"/>
    <property type="molecule type" value="Genomic_DNA"/>
</dbReference>
<dbReference type="CDD" id="cd09272">
    <property type="entry name" value="RNase_HI_RT_Ty1"/>
    <property type="match status" value="1"/>
</dbReference>
<comment type="caution">
    <text evidence="3">The sequence shown here is derived from an EMBL/GenBank/DDBJ whole genome shotgun (WGS) entry which is preliminary data.</text>
</comment>
<dbReference type="PANTHER" id="PTHR11439:SF455">
    <property type="entry name" value="RLK (RECEPTOR-LIKE PROTEIN KINASE) 8, PUTATIVE-RELATED"/>
    <property type="match status" value="1"/>
</dbReference>